<keyword evidence="1" id="KW-0472">Membrane</keyword>
<sequence>MRETGDVRESITRVVPRVLLGGVLLLGFACLVTGIGQRGDVRNAYEVGFGQSGDRCEASVDVHLDVETGEAMSCTNLNTSFGAPFAFSGFTAGQNEEVAALVERLGDGGLSEGEQRRIQDRVDELAATVPAENRPYHYSGLWGTGLALLGGGIIVAGLVLFLLLRRRLESLLGRLPWPR</sequence>
<keyword evidence="1" id="KW-1133">Transmembrane helix</keyword>
<dbReference type="AlphaFoldDB" id="A0A1Q8CM65"/>
<feature type="transmembrane region" description="Helical" evidence="1">
    <location>
        <begin position="141"/>
        <end position="164"/>
    </location>
</feature>
<keyword evidence="1" id="KW-0812">Transmembrane</keyword>
<evidence type="ECO:0000256" key="1">
    <source>
        <dbReference type="SAM" id="Phobius"/>
    </source>
</evidence>
<organism evidence="2 3">
    <name type="scientific">Actinophytocola xanthii</name>
    <dbReference type="NCBI Taxonomy" id="1912961"/>
    <lineage>
        <taxon>Bacteria</taxon>
        <taxon>Bacillati</taxon>
        <taxon>Actinomycetota</taxon>
        <taxon>Actinomycetes</taxon>
        <taxon>Pseudonocardiales</taxon>
        <taxon>Pseudonocardiaceae</taxon>
    </lineage>
</organism>
<reference evidence="2 3" key="1">
    <citation type="submission" date="2016-12" db="EMBL/GenBank/DDBJ databases">
        <title>The draft genome sequence of Actinophytocola sp. 11-183.</title>
        <authorList>
            <person name="Wang W."/>
            <person name="Yuan L."/>
        </authorList>
    </citation>
    <scope>NUCLEOTIDE SEQUENCE [LARGE SCALE GENOMIC DNA]</scope>
    <source>
        <strain evidence="2 3">11-183</strain>
    </source>
</reference>
<comment type="caution">
    <text evidence="2">The sequence shown here is derived from an EMBL/GenBank/DDBJ whole genome shotgun (WGS) entry which is preliminary data.</text>
</comment>
<gene>
    <name evidence="2" type="ORF">BU204_21235</name>
</gene>
<feature type="transmembrane region" description="Helical" evidence="1">
    <location>
        <begin position="18"/>
        <end position="36"/>
    </location>
</feature>
<dbReference type="RefSeq" id="WP_075127471.1">
    <property type="nucleotide sequence ID" value="NZ_MSIE01000040.1"/>
</dbReference>
<evidence type="ECO:0000313" key="3">
    <source>
        <dbReference type="Proteomes" id="UP000185596"/>
    </source>
</evidence>
<dbReference type="Proteomes" id="UP000185596">
    <property type="component" value="Unassembled WGS sequence"/>
</dbReference>
<evidence type="ECO:0000313" key="2">
    <source>
        <dbReference type="EMBL" id="OLF15458.1"/>
    </source>
</evidence>
<dbReference type="EMBL" id="MSIE01000040">
    <property type="protein sequence ID" value="OLF15458.1"/>
    <property type="molecule type" value="Genomic_DNA"/>
</dbReference>
<dbReference type="PROSITE" id="PS51257">
    <property type="entry name" value="PROKAR_LIPOPROTEIN"/>
    <property type="match status" value="1"/>
</dbReference>
<dbReference type="OrthoDB" id="3637318at2"/>
<name>A0A1Q8CM65_9PSEU</name>
<protein>
    <submittedName>
        <fullName evidence="2">Uncharacterized protein</fullName>
    </submittedName>
</protein>
<keyword evidence="3" id="KW-1185">Reference proteome</keyword>
<proteinExistence type="predicted"/>
<accession>A0A1Q8CM65</accession>